<dbReference type="RefSeq" id="WP_284392182.1">
    <property type="nucleotide sequence ID" value="NZ_BSNG01000001.1"/>
</dbReference>
<evidence type="ECO:0000313" key="4">
    <source>
        <dbReference type="Proteomes" id="UP001161406"/>
    </source>
</evidence>
<evidence type="ECO:0000256" key="1">
    <source>
        <dbReference type="ARBA" id="ARBA00038310"/>
    </source>
</evidence>
<reference evidence="3" key="1">
    <citation type="journal article" date="2014" name="Int. J. Syst. Evol. Microbiol.">
        <title>Complete genome of a new Firmicutes species belonging to the dominant human colonic microbiota ('Ruminococcus bicirculans') reveals two chromosomes and a selective capacity to utilize plant glucans.</title>
        <authorList>
            <consortium name="NISC Comparative Sequencing Program"/>
            <person name="Wegmann U."/>
            <person name="Louis P."/>
            <person name="Goesmann A."/>
            <person name="Henrissat B."/>
            <person name="Duncan S.H."/>
            <person name="Flint H.J."/>
        </authorList>
    </citation>
    <scope>NUCLEOTIDE SEQUENCE</scope>
    <source>
        <strain evidence="3">NBRC 103855</strain>
    </source>
</reference>
<comment type="similarity">
    <text evidence="1">Belongs to the metallo-dependent hydrolases superfamily.</text>
</comment>
<accession>A0ABQ5UG56</accession>
<dbReference type="SUPFAM" id="SSF51556">
    <property type="entry name" value="Metallo-dependent hydrolases"/>
    <property type="match status" value="1"/>
</dbReference>
<dbReference type="InterPro" id="IPR032466">
    <property type="entry name" value="Metal_Hydrolase"/>
</dbReference>
<dbReference type="InterPro" id="IPR052350">
    <property type="entry name" value="Metallo-dep_Lactonases"/>
</dbReference>
<evidence type="ECO:0000313" key="3">
    <source>
        <dbReference type="EMBL" id="GLQ11048.1"/>
    </source>
</evidence>
<feature type="domain" description="Amidohydrolase-related" evidence="2">
    <location>
        <begin position="5"/>
        <end position="272"/>
    </location>
</feature>
<dbReference type="Proteomes" id="UP001161406">
    <property type="component" value="Unassembled WGS sequence"/>
</dbReference>
<evidence type="ECO:0000259" key="2">
    <source>
        <dbReference type="Pfam" id="PF04909"/>
    </source>
</evidence>
<dbReference type="PANTHER" id="PTHR43569">
    <property type="entry name" value="AMIDOHYDROLASE"/>
    <property type="match status" value="1"/>
</dbReference>
<dbReference type="EMBL" id="BSNG01000001">
    <property type="protein sequence ID" value="GLQ11048.1"/>
    <property type="molecule type" value="Genomic_DNA"/>
</dbReference>
<comment type="caution">
    <text evidence="3">The sequence shown here is derived from an EMBL/GenBank/DDBJ whole genome shotgun (WGS) entry which is preliminary data.</text>
</comment>
<dbReference type="PANTHER" id="PTHR43569:SF2">
    <property type="entry name" value="AMIDOHYDROLASE-RELATED DOMAIN-CONTAINING PROTEIN"/>
    <property type="match status" value="1"/>
</dbReference>
<dbReference type="Pfam" id="PF04909">
    <property type="entry name" value="Amidohydro_2"/>
    <property type="match status" value="1"/>
</dbReference>
<dbReference type="InterPro" id="IPR006680">
    <property type="entry name" value="Amidohydro-rel"/>
</dbReference>
<proteinExistence type="inferred from homology"/>
<name>A0ABQ5UG56_9HYPH</name>
<sequence length="273" mass="30628">MRILDTHLHLVYPDRFSYPWLAGAPAINRAWHLDSYFAEAVPLGIESALHMEVDVAEKDMLAETEFVLDLPRIVGAIAACRPENPAFVDQIERLSEHPHVKGVRRILHEAPDDLSQSDLFVENIRHLPDYDLSFDLCVRADQLGIGKMLVERAPDVSFILDHCGVPDVTGAGLDPWRADIKAIAKLPNLNAKVSGIIAYSGPDWTVATLRPYVEHIVECFGWDRVVWGSDHPVVTPNGSLTRWVEASREIVGGASTDEQERLFHRNAERIYKV</sequence>
<keyword evidence="4" id="KW-1185">Reference proteome</keyword>
<organism evidence="3 4">
    <name type="scientific">Devosia yakushimensis</name>
    <dbReference type="NCBI Taxonomy" id="470028"/>
    <lineage>
        <taxon>Bacteria</taxon>
        <taxon>Pseudomonadati</taxon>
        <taxon>Pseudomonadota</taxon>
        <taxon>Alphaproteobacteria</taxon>
        <taxon>Hyphomicrobiales</taxon>
        <taxon>Devosiaceae</taxon>
        <taxon>Devosia</taxon>
    </lineage>
</organism>
<dbReference type="Gene3D" id="3.20.20.140">
    <property type="entry name" value="Metal-dependent hydrolases"/>
    <property type="match status" value="1"/>
</dbReference>
<protein>
    <submittedName>
        <fullName evidence="3">Amidohydrolase</fullName>
    </submittedName>
</protein>
<reference evidence="3" key="2">
    <citation type="submission" date="2023-01" db="EMBL/GenBank/DDBJ databases">
        <title>Draft genome sequence of Devosia yakushimensis strain NBRC 103855.</title>
        <authorList>
            <person name="Sun Q."/>
            <person name="Mori K."/>
        </authorList>
    </citation>
    <scope>NUCLEOTIDE SEQUENCE</scope>
    <source>
        <strain evidence="3">NBRC 103855</strain>
    </source>
</reference>
<gene>
    <name evidence="3" type="ORF">GCM10007913_29800</name>
</gene>